<evidence type="ECO:0000256" key="11">
    <source>
        <dbReference type="ARBA" id="ARBA00023136"/>
    </source>
</evidence>
<evidence type="ECO:0000256" key="2">
    <source>
        <dbReference type="ARBA" id="ARBA00008892"/>
    </source>
</evidence>
<keyword evidence="8 13" id="KW-1133">Transmembrane helix</keyword>
<reference evidence="14" key="2">
    <citation type="submission" date="2012-06" db="EMBL/GenBank/DDBJ databases">
        <authorList>
            <person name="Fan L."/>
        </authorList>
    </citation>
    <scope>NUCLEOTIDE SEQUENCE</scope>
</reference>
<evidence type="ECO:0000256" key="12">
    <source>
        <dbReference type="RuleBase" id="RU003661"/>
    </source>
</evidence>
<evidence type="ECO:0000256" key="5">
    <source>
        <dbReference type="ARBA" id="ARBA00022547"/>
    </source>
</evidence>
<dbReference type="GO" id="GO:0015078">
    <property type="term" value="F:proton transmembrane transporter activity"/>
    <property type="evidence" value="ECO:0007669"/>
    <property type="project" value="InterPro"/>
</dbReference>
<dbReference type="GO" id="GO:0045259">
    <property type="term" value="C:proton-transporting ATP synthase complex"/>
    <property type="evidence" value="ECO:0007669"/>
    <property type="project" value="UniProtKB-KW"/>
</dbReference>
<comment type="subunit">
    <text evidence="3">F-type ATPases have 2 components, CF(1) - the catalytic core - and CF(0) - the membrane proton channel.</text>
</comment>
<dbReference type="InterPro" id="IPR001421">
    <property type="entry name" value="ATP8_metazoa"/>
</dbReference>
<dbReference type="GO" id="GO:0031966">
    <property type="term" value="C:mitochondrial membrane"/>
    <property type="evidence" value="ECO:0007669"/>
    <property type="project" value="UniProtKB-SubCell"/>
</dbReference>
<keyword evidence="9 12" id="KW-0406">Ion transport</keyword>
<dbReference type="GO" id="GO:0015986">
    <property type="term" value="P:proton motive force-driven ATP synthesis"/>
    <property type="evidence" value="ECO:0007669"/>
    <property type="project" value="InterPro"/>
</dbReference>
<evidence type="ECO:0000256" key="7">
    <source>
        <dbReference type="ARBA" id="ARBA00022781"/>
    </source>
</evidence>
<keyword evidence="6 12" id="KW-0812">Transmembrane</keyword>
<evidence type="ECO:0000256" key="3">
    <source>
        <dbReference type="ARBA" id="ARBA00011291"/>
    </source>
</evidence>
<organism evidence="14">
    <name type="scientific">Metacrangonyx sp. 5 MDMBR-2012</name>
    <dbReference type="NCBI Taxonomy" id="1200664"/>
    <lineage>
        <taxon>Eukaryota</taxon>
        <taxon>Metazoa</taxon>
        <taxon>Ecdysozoa</taxon>
        <taxon>Arthropoda</taxon>
        <taxon>Crustacea</taxon>
        <taxon>Multicrustacea</taxon>
        <taxon>Malacostraca</taxon>
        <taxon>Eumalacostraca</taxon>
        <taxon>Peracarida</taxon>
        <taxon>Amphipoda</taxon>
        <taxon>Senticaudata</taxon>
        <taxon>Hadziida</taxon>
        <taxon>Hadzioidea</taxon>
        <taxon>Metacrangonyctidae</taxon>
        <taxon>Metacrangonyx</taxon>
    </lineage>
</organism>
<geneLocation type="mitochondrion" evidence="14"/>
<keyword evidence="7 12" id="KW-0375">Hydrogen ion transport</keyword>
<keyword evidence="5 12" id="KW-0138">CF(0)</keyword>
<evidence type="ECO:0000256" key="8">
    <source>
        <dbReference type="ARBA" id="ARBA00022989"/>
    </source>
</evidence>
<sequence>MPQMAPSLWLIVYVCVSLMVIFFGKILFFSPHSKVSFSKQAYVNKSKDLMWQ</sequence>
<protein>
    <recommendedName>
        <fullName evidence="12">ATP synthase complex subunit 8</fullName>
    </recommendedName>
</protein>
<evidence type="ECO:0000313" key="14">
    <source>
        <dbReference type="EMBL" id="CCI69384.1"/>
    </source>
</evidence>
<evidence type="ECO:0000256" key="13">
    <source>
        <dbReference type="SAM" id="Phobius"/>
    </source>
</evidence>
<dbReference type="EMBL" id="HE860497">
    <property type="protein sequence ID" value="CCI69384.1"/>
    <property type="molecule type" value="Genomic_DNA"/>
</dbReference>
<name>K7ZVQ0_9CRUS</name>
<keyword evidence="10 12" id="KW-0496">Mitochondrion</keyword>
<gene>
    <name evidence="14" type="primary">atp8</name>
</gene>
<evidence type="ECO:0000256" key="1">
    <source>
        <dbReference type="ARBA" id="ARBA00004304"/>
    </source>
</evidence>
<evidence type="ECO:0000256" key="4">
    <source>
        <dbReference type="ARBA" id="ARBA00022448"/>
    </source>
</evidence>
<keyword evidence="11 13" id="KW-0472">Membrane</keyword>
<accession>K7ZVQ0</accession>
<evidence type="ECO:0000256" key="10">
    <source>
        <dbReference type="ARBA" id="ARBA00023128"/>
    </source>
</evidence>
<dbReference type="Pfam" id="PF00895">
    <property type="entry name" value="ATP-synt_8"/>
    <property type="match status" value="1"/>
</dbReference>
<comment type="similarity">
    <text evidence="2 12">Belongs to the ATPase protein 8 family.</text>
</comment>
<keyword evidence="4 12" id="KW-0813">Transport</keyword>
<evidence type="ECO:0000256" key="9">
    <source>
        <dbReference type="ARBA" id="ARBA00023065"/>
    </source>
</evidence>
<evidence type="ECO:0000256" key="6">
    <source>
        <dbReference type="ARBA" id="ARBA00022692"/>
    </source>
</evidence>
<comment type="subcellular location">
    <subcellularLocation>
        <location evidence="1 12">Mitochondrion membrane</location>
        <topology evidence="1 12">Single-pass membrane protein</topology>
    </subcellularLocation>
</comment>
<feature type="transmembrane region" description="Helical" evidence="13">
    <location>
        <begin position="6"/>
        <end position="29"/>
    </location>
</feature>
<proteinExistence type="inferred from homology"/>
<reference evidence="14" key="1">
    <citation type="journal article" date="2012" name="Curr. Biol.">
        <title>Mitogenomic phylogenetic analysis supports continental-scale vicariance in subterranean thalassoid crustaceans.</title>
        <authorList>
            <person name="Bauza-Ribot M.M."/>
            <person name="Juan C."/>
            <person name="Nardi F."/>
            <person name="Oromi P."/>
            <person name="Pons J."/>
            <person name="Jaume D."/>
        </authorList>
    </citation>
    <scope>NUCLEOTIDE SEQUENCE</scope>
</reference>
<dbReference type="AlphaFoldDB" id="K7ZVQ0"/>